<organism evidence="1 2">
    <name type="scientific">Floridaenema evergladense BLCC-F167</name>
    <dbReference type="NCBI Taxonomy" id="3153639"/>
    <lineage>
        <taxon>Bacteria</taxon>
        <taxon>Bacillati</taxon>
        <taxon>Cyanobacteriota</taxon>
        <taxon>Cyanophyceae</taxon>
        <taxon>Oscillatoriophycideae</taxon>
        <taxon>Aerosakkonematales</taxon>
        <taxon>Aerosakkonemataceae</taxon>
        <taxon>Floridanema</taxon>
        <taxon>Floridanema evergladense</taxon>
    </lineage>
</organism>
<accession>A0ABV4WKR7</accession>
<sequence length="42" mass="4888">MKSVVFHPLANQELVDAATYYQEQRQGLGLEYLEEVEIESFI</sequence>
<evidence type="ECO:0000313" key="1">
    <source>
        <dbReference type="EMBL" id="MFB2835672.1"/>
    </source>
</evidence>
<dbReference type="EMBL" id="JBHFNT010000117">
    <property type="protein sequence ID" value="MFB2835672.1"/>
    <property type="molecule type" value="Genomic_DNA"/>
</dbReference>
<dbReference type="RefSeq" id="WP_413278081.1">
    <property type="nucleotide sequence ID" value="NZ_JBHFNT010000117.1"/>
</dbReference>
<dbReference type="Proteomes" id="UP001576780">
    <property type="component" value="Unassembled WGS sequence"/>
</dbReference>
<proteinExistence type="predicted"/>
<gene>
    <name evidence="1" type="ORF">ACE1CA_14160</name>
</gene>
<reference evidence="1 2" key="1">
    <citation type="submission" date="2024-09" db="EMBL/GenBank/DDBJ databases">
        <title>Floridaenema gen nov. (Aerosakkonemataceae, Aerosakkonematales ord. nov., Cyanobacteria) from benthic tropical and subtropical fresh waters, with the description of four new species.</title>
        <authorList>
            <person name="Moretto J.A."/>
            <person name="Berthold D.E."/>
            <person name="Lefler F.W."/>
            <person name="Huang I.-S."/>
            <person name="Laughinghouse H. IV."/>
        </authorList>
    </citation>
    <scope>NUCLEOTIDE SEQUENCE [LARGE SCALE GENOMIC DNA]</scope>
    <source>
        <strain evidence="1 2">BLCC-F167</strain>
    </source>
</reference>
<name>A0ABV4WKR7_9CYAN</name>
<keyword evidence="2" id="KW-1185">Reference proteome</keyword>
<evidence type="ECO:0000313" key="2">
    <source>
        <dbReference type="Proteomes" id="UP001576780"/>
    </source>
</evidence>
<protein>
    <submittedName>
        <fullName evidence="1">Uncharacterized protein</fullName>
    </submittedName>
</protein>
<comment type="caution">
    <text evidence="1">The sequence shown here is derived from an EMBL/GenBank/DDBJ whole genome shotgun (WGS) entry which is preliminary data.</text>
</comment>